<dbReference type="PRINTS" id="PR00032">
    <property type="entry name" value="HTHARAC"/>
</dbReference>
<dbReference type="InterPro" id="IPR020449">
    <property type="entry name" value="Tscrpt_reg_AraC-type_HTH"/>
</dbReference>
<evidence type="ECO:0000256" key="3">
    <source>
        <dbReference type="ARBA" id="ARBA00023163"/>
    </source>
</evidence>
<dbReference type="SMART" id="SM00342">
    <property type="entry name" value="HTH_ARAC"/>
    <property type="match status" value="1"/>
</dbReference>
<dbReference type="Pfam" id="PF12833">
    <property type="entry name" value="HTH_18"/>
    <property type="match status" value="1"/>
</dbReference>
<dbReference type="GO" id="GO:0003700">
    <property type="term" value="F:DNA-binding transcription factor activity"/>
    <property type="evidence" value="ECO:0007669"/>
    <property type="project" value="InterPro"/>
</dbReference>
<dbReference type="EMBL" id="CAJNOB010000010">
    <property type="protein sequence ID" value="CAF0695036.1"/>
    <property type="molecule type" value="Genomic_DNA"/>
</dbReference>
<dbReference type="RefSeq" id="WP_174583076.1">
    <property type="nucleotide sequence ID" value="NZ_CAJNOB010000010.1"/>
</dbReference>
<organism evidence="5 6">
    <name type="scientific">Candidatus Methylacidithermus pantelleriae</name>
    <dbReference type="NCBI Taxonomy" id="2744239"/>
    <lineage>
        <taxon>Bacteria</taxon>
        <taxon>Pseudomonadati</taxon>
        <taxon>Verrucomicrobiota</taxon>
        <taxon>Methylacidiphilae</taxon>
        <taxon>Methylacidiphilales</taxon>
        <taxon>Methylacidiphilaceae</taxon>
        <taxon>Candidatus Methylacidithermus</taxon>
    </lineage>
</organism>
<dbReference type="Proteomes" id="UP000663859">
    <property type="component" value="Unassembled WGS sequence"/>
</dbReference>
<dbReference type="GO" id="GO:0043565">
    <property type="term" value="F:sequence-specific DNA binding"/>
    <property type="evidence" value="ECO:0007669"/>
    <property type="project" value="InterPro"/>
</dbReference>
<evidence type="ECO:0000256" key="1">
    <source>
        <dbReference type="ARBA" id="ARBA00023015"/>
    </source>
</evidence>
<keyword evidence="1" id="KW-0805">Transcription regulation</keyword>
<protein>
    <submittedName>
        <fullName evidence="5">HTH araC/xylS-type domain-containing protein</fullName>
    </submittedName>
</protein>
<dbReference type="Gene3D" id="3.40.50.880">
    <property type="match status" value="1"/>
</dbReference>
<evidence type="ECO:0000313" key="5">
    <source>
        <dbReference type="EMBL" id="CAF0695036.1"/>
    </source>
</evidence>
<dbReference type="Pfam" id="PF01965">
    <property type="entry name" value="DJ-1_PfpI"/>
    <property type="match status" value="1"/>
</dbReference>
<dbReference type="SUPFAM" id="SSF52317">
    <property type="entry name" value="Class I glutamine amidotransferase-like"/>
    <property type="match status" value="1"/>
</dbReference>
<dbReference type="SUPFAM" id="SSF46689">
    <property type="entry name" value="Homeodomain-like"/>
    <property type="match status" value="2"/>
</dbReference>
<dbReference type="Gene3D" id="1.10.10.60">
    <property type="entry name" value="Homeodomain-like"/>
    <property type="match status" value="2"/>
</dbReference>
<dbReference type="InterPro" id="IPR052158">
    <property type="entry name" value="INH-QAR"/>
</dbReference>
<name>A0A8J2FSB4_9BACT</name>
<gene>
    <name evidence="5" type="ORF">MPNT_180035</name>
</gene>
<accession>A0A8J2FSB4</accession>
<evidence type="ECO:0000313" key="6">
    <source>
        <dbReference type="Proteomes" id="UP000663859"/>
    </source>
</evidence>
<keyword evidence="6" id="KW-1185">Reference proteome</keyword>
<dbReference type="AlphaFoldDB" id="A0A8J2FSB4"/>
<dbReference type="PANTHER" id="PTHR43130:SF3">
    <property type="entry name" value="HTH-TYPE TRANSCRIPTIONAL REGULATOR RV1931C"/>
    <property type="match status" value="1"/>
</dbReference>
<dbReference type="InterPro" id="IPR029062">
    <property type="entry name" value="Class_I_gatase-like"/>
</dbReference>
<comment type="caution">
    <text evidence="5">The sequence shown here is derived from an EMBL/GenBank/DDBJ whole genome shotgun (WGS) entry which is preliminary data.</text>
</comment>
<proteinExistence type="predicted"/>
<keyword evidence="3" id="KW-0804">Transcription</keyword>
<dbReference type="CDD" id="cd03138">
    <property type="entry name" value="GATase1_AraC_2"/>
    <property type="match status" value="1"/>
</dbReference>
<dbReference type="InterPro" id="IPR009057">
    <property type="entry name" value="Homeodomain-like_sf"/>
</dbReference>
<reference evidence="5" key="1">
    <citation type="submission" date="2021-02" db="EMBL/GenBank/DDBJ databases">
        <authorList>
            <person name="Cremers G."/>
            <person name="Picone N."/>
        </authorList>
    </citation>
    <scope>NUCLEOTIDE SEQUENCE</scope>
    <source>
        <strain evidence="5">PQ17</strain>
    </source>
</reference>
<dbReference type="PROSITE" id="PS01124">
    <property type="entry name" value="HTH_ARAC_FAMILY_2"/>
    <property type="match status" value="1"/>
</dbReference>
<sequence>MVELRYRWIVAIPLVSGSKPISIVGPAYLLQQMGNPMSCGPSPGSNDTPFRVFLVSADGAPAKNGSVTIQCDALIREIPAPDLIYVPAMDGDWDRVLGENRPYLDWIRECHDRGTLVATACTGAVFLAEAGLLDGRQATTHWRFATFLASRYPKVRWQISRMVVEDGKVITAGGATAYFNLMIKLAEKFLGREPALSFSRFILVDPERDSQLPYMMCSDHPAHRDRYVQRAQELLIANPAKAVILADLAKCCGVSSRTLLRRFRIALGKSPGEYLRELRIEKAKHLLEKTDQTVEEIVAEVGYDDSRSFRRLFRRYVGISPQAYRRKYGLIPAGAEFYKSRS</sequence>
<keyword evidence="2" id="KW-0238">DNA-binding</keyword>
<dbReference type="PANTHER" id="PTHR43130">
    <property type="entry name" value="ARAC-FAMILY TRANSCRIPTIONAL REGULATOR"/>
    <property type="match status" value="1"/>
</dbReference>
<dbReference type="InterPro" id="IPR002818">
    <property type="entry name" value="DJ-1/PfpI"/>
</dbReference>
<evidence type="ECO:0000259" key="4">
    <source>
        <dbReference type="PROSITE" id="PS01124"/>
    </source>
</evidence>
<evidence type="ECO:0000256" key="2">
    <source>
        <dbReference type="ARBA" id="ARBA00023125"/>
    </source>
</evidence>
<dbReference type="InterPro" id="IPR018060">
    <property type="entry name" value="HTH_AraC"/>
</dbReference>
<feature type="domain" description="HTH araC/xylS-type" evidence="4">
    <location>
        <begin position="229"/>
        <end position="327"/>
    </location>
</feature>